<dbReference type="RefSeq" id="YP_009153019.1">
    <property type="nucleotide sequence ID" value="NC_027396.1"/>
</dbReference>
<gene>
    <name evidence="1" type="ORF">SpSL1_22</name>
</gene>
<organism evidence="1 2">
    <name type="scientific">Streptococcus phage SpSL1</name>
    <dbReference type="NCBI Taxonomy" id="1566990"/>
    <lineage>
        <taxon>Viruses</taxon>
        <taxon>Duplodnaviria</taxon>
        <taxon>Heunggongvirae</taxon>
        <taxon>Uroviricota</taxon>
        <taxon>Caudoviricetes</taxon>
        <taxon>Mcshanvirinae</taxon>
        <taxon>Adrianbuildvirus</taxon>
        <taxon>Adrianbuildvirus SpSL1</taxon>
    </lineage>
</organism>
<accession>A0A0A0YRV3</accession>
<dbReference type="InterPro" id="IPR010985">
    <property type="entry name" value="Ribbon_hlx_hlx"/>
</dbReference>
<reference evidence="1 2" key="1">
    <citation type="submission" date="2014-10" db="EMBL/GenBank/DDBJ databases">
        <title>Genome nucleotide sequence and annotation of the Streptococcus pnumoniae phage SpSL1, virulent form.</title>
        <authorList>
            <person name="Furi L."/>
            <person name="Clockie M.R."/>
            <person name="Oggioni M.R."/>
        </authorList>
    </citation>
    <scope>NUCLEOTIDE SEQUENCE [LARGE SCALE GENOMIC DNA]</scope>
</reference>
<dbReference type="SUPFAM" id="SSF47598">
    <property type="entry name" value="Ribbon-helix-helix"/>
    <property type="match status" value="1"/>
</dbReference>
<protein>
    <submittedName>
        <fullName evidence="1">Uncharacterized protein</fullName>
    </submittedName>
</protein>
<proteinExistence type="predicted"/>
<dbReference type="GeneID" id="24725370"/>
<keyword evidence="2" id="KW-1185">Reference proteome</keyword>
<dbReference type="GO" id="GO:0006355">
    <property type="term" value="P:regulation of DNA-templated transcription"/>
    <property type="evidence" value="ECO:0007669"/>
    <property type="project" value="InterPro"/>
</dbReference>
<dbReference type="Proteomes" id="UP000030327">
    <property type="component" value="Segment"/>
</dbReference>
<evidence type="ECO:0000313" key="2">
    <source>
        <dbReference type="Proteomes" id="UP000030327"/>
    </source>
</evidence>
<dbReference type="KEGG" id="vg:24725370"/>
<dbReference type="EMBL" id="KM882824">
    <property type="protein sequence ID" value="AIX12954.1"/>
    <property type="molecule type" value="Genomic_DNA"/>
</dbReference>
<evidence type="ECO:0000313" key="1">
    <source>
        <dbReference type="EMBL" id="AIX12954.1"/>
    </source>
</evidence>
<sequence length="66" mass="7749">MPRKIQATITQDLYDHVEAIKEYGSYRSVSEVVNKALEKLVNDYGSSEIYKYYLQKVRDGRNEDTE</sequence>
<name>A0A0A0YRV3_9CAUD</name>